<feature type="region of interest" description="Disordered" evidence="1">
    <location>
        <begin position="174"/>
        <end position="297"/>
    </location>
</feature>
<evidence type="ECO:0000313" key="2">
    <source>
        <dbReference type="EMBL" id="KOM45791.1"/>
    </source>
</evidence>
<feature type="compositionally biased region" description="Basic and acidic residues" evidence="1">
    <location>
        <begin position="53"/>
        <end position="69"/>
    </location>
</feature>
<feature type="compositionally biased region" description="Basic and acidic residues" evidence="1">
    <location>
        <begin position="276"/>
        <end position="295"/>
    </location>
</feature>
<dbReference type="AlphaFoldDB" id="A0A0L9USU1"/>
<evidence type="ECO:0000256" key="1">
    <source>
        <dbReference type="SAM" id="MobiDB-lite"/>
    </source>
</evidence>
<proteinExistence type="predicted"/>
<protein>
    <submittedName>
        <fullName evidence="2">Uncharacterized protein</fullName>
    </submittedName>
</protein>
<feature type="compositionally biased region" description="Polar residues" evidence="1">
    <location>
        <begin position="193"/>
        <end position="210"/>
    </location>
</feature>
<name>A0A0L9USU1_PHAAN</name>
<feature type="region of interest" description="Disordered" evidence="1">
    <location>
        <begin position="47"/>
        <end position="69"/>
    </location>
</feature>
<feature type="compositionally biased region" description="Basic and acidic residues" evidence="1">
    <location>
        <begin position="223"/>
        <end position="242"/>
    </location>
</feature>
<accession>A0A0L9USU1</accession>
<evidence type="ECO:0000313" key="3">
    <source>
        <dbReference type="Proteomes" id="UP000053144"/>
    </source>
</evidence>
<feature type="compositionally biased region" description="Polar residues" evidence="1">
    <location>
        <begin position="243"/>
        <end position="260"/>
    </location>
</feature>
<dbReference type="Gramene" id="KOM45791">
    <property type="protein sequence ID" value="KOM45791"/>
    <property type="gene ID" value="LR48_Vigan06g109700"/>
</dbReference>
<dbReference type="EMBL" id="CM003376">
    <property type="protein sequence ID" value="KOM45791.1"/>
    <property type="molecule type" value="Genomic_DNA"/>
</dbReference>
<reference evidence="3" key="1">
    <citation type="journal article" date="2015" name="Proc. Natl. Acad. Sci. U.S.A.">
        <title>Genome sequencing of adzuki bean (Vigna angularis) provides insight into high starch and low fat accumulation and domestication.</title>
        <authorList>
            <person name="Yang K."/>
            <person name="Tian Z."/>
            <person name="Chen C."/>
            <person name="Luo L."/>
            <person name="Zhao B."/>
            <person name="Wang Z."/>
            <person name="Yu L."/>
            <person name="Li Y."/>
            <person name="Sun Y."/>
            <person name="Li W."/>
            <person name="Chen Y."/>
            <person name="Li Y."/>
            <person name="Zhang Y."/>
            <person name="Ai D."/>
            <person name="Zhao J."/>
            <person name="Shang C."/>
            <person name="Ma Y."/>
            <person name="Wu B."/>
            <person name="Wang M."/>
            <person name="Gao L."/>
            <person name="Sun D."/>
            <person name="Zhang P."/>
            <person name="Guo F."/>
            <person name="Wang W."/>
            <person name="Li Y."/>
            <person name="Wang J."/>
            <person name="Varshney R.K."/>
            <person name="Wang J."/>
            <person name="Ling H.Q."/>
            <person name="Wan P."/>
        </authorList>
    </citation>
    <scope>NUCLEOTIDE SEQUENCE</scope>
    <source>
        <strain evidence="3">cv. Jingnong 6</strain>
    </source>
</reference>
<organism evidence="2 3">
    <name type="scientific">Phaseolus angularis</name>
    <name type="common">Azuki bean</name>
    <name type="synonym">Vigna angularis</name>
    <dbReference type="NCBI Taxonomy" id="3914"/>
    <lineage>
        <taxon>Eukaryota</taxon>
        <taxon>Viridiplantae</taxon>
        <taxon>Streptophyta</taxon>
        <taxon>Embryophyta</taxon>
        <taxon>Tracheophyta</taxon>
        <taxon>Spermatophyta</taxon>
        <taxon>Magnoliopsida</taxon>
        <taxon>eudicotyledons</taxon>
        <taxon>Gunneridae</taxon>
        <taxon>Pentapetalae</taxon>
        <taxon>rosids</taxon>
        <taxon>fabids</taxon>
        <taxon>Fabales</taxon>
        <taxon>Fabaceae</taxon>
        <taxon>Papilionoideae</taxon>
        <taxon>50 kb inversion clade</taxon>
        <taxon>NPAAA clade</taxon>
        <taxon>indigoferoid/millettioid clade</taxon>
        <taxon>Phaseoleae</taxon>
        <taxon>Vigna</taxon>
    </lineage>
</organism>
<feature type="compositionally biased region" description="Basic residues" evidence="1">
    <location>
        <begin position="213"/>
        <end position="222"/>
    </location>
</feature>
<gene>
    <name evidence="2" type="ORF">LR48_Vigan06g109700</name>
</gene>
<dbReference type="Proteomes" id="UP000053144">
    <property type="component" value="Chromosome 6"/>
</dbReference>
<sequence>MSVTLYGCMYTVKGIDISLGTEAYVDEVKVLLPRTFPSRAFHRTGSAWGVHPAGRERDEEKGQQREAPVADHVRPQVVAANANELVPDDVTRGEVVVEIGEGDVGLSLRILLSKGMSEVVTTTGKLFQFNTSADNPDVVHRKSENREPYRVFIEQLRCFFISPKDKIPLQSLHRRQTAPRKEEPSFHNLAPNHFNSSIEPHSIKSSQTPPHASIRKQRRGRWRRSEGGRREEGLAVVDEKNIPDQQQQQHQWRMNINNTSNEDDSGSDALGSGDDGESRTSGDDEEQSKPRRPEVEPAIVVGHLDMGTETTGAVVQWRGGEAKSSGERRGREVLRRDLGRRTVKVNKVLIFNPRTQL</sequence>